<dbReference type="Proteomes" id="UP000193811">
    <property type="component" value="Unassembled WGS sequence"/>
</dbReference>
<protein>
    <submittedName>
        <fullName evidence="1">Uncharacterized protein</fullName>
    </submittedName>
</protein>
<accession>A0A0U1DYV0</accession>
<organism evidence="1 3">
    <name type="scientific">Mycolicibacterium conceptionense</name>
    <dbReference type="NCBI Taxonomy" id="451644"/>
    <lineage>
        <taxon>Bacteria</taxon>
        <taxon>Bacillati</taxon>
        <taxon>Actinomycetota</taxon>
        <taxon>Actinomycetes</taxon>
        <taxon>Mycobacteriales</taxon>
        <taxon>Mycobacteriaceae</taxon>
        <taxon>Mycolicibacterium</taxon>
    </lineage>
</organism>
<gene>
    <name evidence="2" type="ORF">AWB98_26765</name>
    <name evidence="1" type="ORF">BN970_06952</name>
</gene>
<keyword evidence="4" id="KW-1185">Reference proteome</keyword>
<dbReference type="AlphaFoldDB" id="A0A0U1DYV0"/>
<evidence type="ECO:0000313" key="4">
    <source>
        <dbReference type="Proteomes" id="UP000193811"/>
    </source>
</evidence>
<dbReference type="EMBL" id="CTEF01000009">
    <property type="protein sequence ID" value="CQD25154.1"/>
    <property type="molecule type" value="Genomic_DNA"/>
</dbReference>
<dbReference type="Proteomes" id="UP000182227">
    <property type="component" value="Unassembled WGS sequence"/>
</dbReference>
<dbReference type="EMBL" id="LQOP01000029">
    <property type="protein sequence ID" value="ORV21663.1"/>
    <property type="molecule type" value="Genomic_DNA"/>
</dbReference>
<reference evidence="2 4" key="2">
    <citation type="submission" date="2016-01" db="EMBL/GenBank/DDBJ databases">
        <title>The new phylogeny of the genus Mycobacterium.</title>
        <authorList>
            <person name="Tarcisio F."/>
            <person name="Conor M."/>
            <person name="Antonella G."/>
            <person name="Elisabetta G."/>
            <person name="Giulia F.S."/>
            <person name="Sara T."/>
            <person name="Anna F."/>
            <person name="Clotilde B."/>
            <person name="Roberto B."/>
            <person name="Veronica D.S."/>
            <person name="Fabio R."/>
            <person name="Monica P."/>
            <person name="Olivier J."/>
            <person name="Enrico T."/>
            <person name="Nicola S."/>
        </authorList>
    </citation>
    <scope>NUCLEOTIDE SEQUENCE [LARGE SCALE GENOMIC DNA]</scope>
    <source>
        <strain evidence="2 4">CCUG 50187</strain>
    </source>
</reference>
<evidence type="ECO:0000313" key="3">
    <source>
        <dbReference type="Proteomes" id="UP000182227"/>
    </source>
</evidence>
<proteinExistence type="predicted"/>
<name>A0A0U1DYV0_9MYCO</name>
<evidence type="ECO:0000313" key="2">
    <source>
        <dbReference type="EMBL" id="ORV21663.1"/>
    </source>
</evidence>
<sequence>MSAALDLDDLVDLSHGIQQVVGRSLSPDESSRLKTAYQTAGSPTGATLQTLRAALEQAPR</sequence>
<evidence type="ECO:0000313" key="1">
    <source>
        <dbReference type="EMBL" id="CQD25154.1"/>
    </source>
</evidence>
<reference evidence="1 3" key="1">
    <citation type="submission" date="2015-03" db="EMBL/GenBank/DDBJ databases">
        <authorList>
            <person name="Murphy D."/>
        </authorList>
    </citation>
    <scope>NUCLEOTIDE SEQUENCE [LARGE SCALE GENOMIC DNA]</scope>
    <source>
        <strain evidence="1 3">D16</strain>
    </source>
</reference>